<dbReference type="GO" id="GO:0016020">
    <property type="term" value="C:membrane"/>
    <property type="evidence" value="ECO:0007669"/>
    <property type="project" value="UniProtKB-SubCell"/>
</dbReference>
<dbReference type="SUPFAM" id="SSF56219">
    <property type="entry name" value="DNase I-like"/>
    <property type="match status" value="1"/>
</dbReference>
<evidence type="ECO:0000256" key="4">
    <source>
        <dbReference type="ARBA" id="ARBA00023136"/>
    </source>
</evidence>
<dbReference type="Pfam" id="PF13621">
    <property type="entry name" value="Cupin_8"/>
    <property type="match status" value="1"/>
</dbReference>
<dbReference type="Pfam" id="PF03372">
    <property type="entry name" value="Exo_endo_phos"/>
    <property type="match status" value="1"/>
</dbReference>
<dbReference type="InterPro" id="IPR031968">
    <property type="entry name" value="VASt"/>
</dbReference>
<evidence type="ECO:0000256" key="2">
    <source>
        <dbReference type="ARBA" id="ARBA00022692"/>
    </source>
</evidence>
<dbReference type="Gene3D" id="2.60.120.650">
    <property type="entry name" value="Cupin"/>
    <property type="match status" value="1"/>
</dbReference>
<dbReference type="InterPro" id="IPR005135">
    <property type="entry name" value="Endo/exonuclease/phosphatase"/>
</dbReference>
<evidence type="ECO:0000313" key="6">
    <source>
        <dbReference type="EMBL" id="OLQ06215.1"/>
    </source>
</evidence>
<keyword evidence="4" id="KW-0472">Membrane</keyword>
<sequence length="1343" mass="152193">MNPDIFTDFSTYCSDLGSVTNFHYDQSPGFLQMCSGRKKVLIVHPRYSEYMRSPVDERRSWITTETQAVTVPHWNIMLLPGDCLYIPAGYWHQVTSLDSPTLGTVDSMLQWFGVKRCADLSWCRAPCGSRARKSEPCCSTDCCLTWVGLSKLFDEPSRTAASLRATREKCVRLQREAVAKADISAPQESLRAAVRHLAAVERWLQPKRSTSSSNLRQCEPEELAAELGLTSLAGGEDLEDFVEHFATAVGTGELLVAAIPCLLQSKTFRHPGTFYISSERLCFRSSVLGMEARLAISWSMVEWARLITSETNSMHPVRIRLKQSAEVDGSMVDSFDLRIFDVGALAHMHSCATYFIGTGLFDIVPSDDRRSLSILCPSPLGDGSGVGETLAAGPRARAPTLTAEAMVADLEQLSLVWELQRRTTIWHSDWRSPFLPHDYQKAIKWMSIQDHYLPHPFIPDNIDVDEAAESEEPPIEEVQFLGRKRACKWDVVVDESTDSEGWQYAIDFYLEPNKWSNSLRGFSHVRRRRWQPTFAGEVPVQEASTRRSVSFERHHSTLMAEKGVSPPQQILVADLGSISLQSIRDDLESNDWEAEHNLMSMHFQDLKMHSIELGPFVSGTSSGSKVLGKLRSMSMRVPVPPAPMCPKESRCACTWHVVCEDDKCLLESVIMSLDVPYGTCFNVIKCDTFSRDEKSGNTMLERKFSLEWVKGCWIKSLVEASVPKEVKADGEQWAELIKKWDSELAPWLAENCRRFFCVAASRRDCEGRSMAPAGSSSERGSSSSRSSDEDQPMVSVIRAELVRGHRPVVVSEVPVYIGLKDRDGRQFEDKGTCPYVNYRWLRGPVVRPCFYHPHKQSLIRDVAKTRLCYCSKECFLKGWSSIPPEKYGDADEDAKQEPVAEWVEVANTRSYCPQKEDIDRPLRLEIIPNRKDGSVAEASKMVITTGTVIPTPKEVRVRRMVTNGKHLNAEWLNKQFKVMNWNVLADLYATESVYPYCEKWALSWNWRKHLIMKELKAHAADIITLQEVQKDAFDDWFRPGLQEAGYEGVFQQKKRDPIFHRGKYTAEGCATFYKPTRFRRLDKQVIDYDRMSQQELARHFGREDASNMQRLSKGNIALALLLEDQHIKADPASGQAGPNGGHSLVVVNTHILCDPSASDVKLWQTHLLLQNLKQTRWDHMPLLLAGDFNSTPESAVYQFLREGQVMQEHEDLKHDPCGLLGRLRDHMQHNLQLATAYQTCNGQEALYTNYTEDFKGALDYVWFSHQALSVLAVTQVDDEQSLKEETALPSSNRPSDHVSLVATFMFHDIVPHHERKVRQHAMNDVHAYHMSLAGQGPWGDYGM</sequence>
<evidence type="ECO:0000256" key="1">
    <source>
        <dbReference type="ARBA" id="ARBA00004167"/>
    </source>
</evidence>
<dbReference type="SUPFAM" id="SSF51197">
    <property type="entry name" value="Clavaminate synthase-like"/>
    <property type="match status" value="1"/>
</dbReference>
<comment type="caution">
    <text evidence="6">The sequence shown here is derived from an EMBL/GenBank/DDBJ whole genome shotgun (WGS) entry which is preliminary data.</text>
</comment>
<dbReference type="InterPro" id="IPR011993">
    <property type="entry name" value="PH-like_dom_sf"/>
</dbReference>
<protein>
    <submittedName>
        <fullName evidence="6">Carbon catabolite repressor protein 4-like 1</fullName>
    </submittedName>
</protein>
<dbReference type="Proteomes" id="UP000186817">
    <property type="component" value="Unassembled WGS sequence"/>
</dbReference>
<dbReference type="InterPro" id="IPR004182">
    <property type="entry name" value="GRAM"/>
</dbReference>
<feature type="compositionally biased region" description="Low complexity" evidence="5">
    <location>
        <begin position="774"/>
        <end position="785"/>
    </location>
</feature>
<evidence type="ECO:0000313" key="7">
    <source>
        <dbReference type="Proteomes" id="UP000186817"/>
    </source>
</evidence>
<proteinExistence type="predicted"/>
<dbReference type="InterPro" id="IPR041667">
    <property type="entry name" value="Cupin_8"/>
</dbReference>
<keyword evidence="2" id="KW-0812">Transmembrane</keyword>
<name>A0A1Q9EFK6_SYMMI</name>
<dbReference type="EMBL" id="LSRX01000165">
    <property type="protein sequence ID" value="OLQ06215.1"/>
    <property type="molecule type" value="Genomic_DNA"/>
</dbReference>
<dbReference type="PANTHER" id="PTHR12121:SF34">
    <property type="entry name" value="PROTEIN ANGEL"/>
    <property type="match status" value="1"/>
</dbReference>
<dbReference type="InterPro" id="IPR050410">
    <property type="entry name" value="CCR4/nocturin_mRNA_transcr"/>
</dbReference>
<dbReference type="Pfam" id="PF16016">
    <property type="entry name" value="VASt"/>
    <property type="match status" value="1"/>
</dbReference>
<evidence type="ECO:0000256" key="5">
    <source>
        <dbReference type="SAM" id="MobiDB-lite"/>
    </source>
</evidence>
<comment type="subcellular location">
    <subcellularLocation>
        <location evidence="1">Membrane</location>
        <topology evidence="1">Single-pass membrane protein</topology>
    </subcellularLocation>
</comment>
<reference evidence="6 7" key="1">
    <citation type="submission" date="2016-02" db="EMBL/GenBank/DDBJ databases">
        <title>Genome analysis of coral dinoflagellate symbionts highlights evolutionary adaptations to a symbiotic lifestyle.</title>
        <authorList>
            <person name="Aranda M."/>
            <person name="Li Y."/>
            <person name="Liew Y.J."/>
            <person name="Baumgarten S."/>
            <person name="Simakov O."/>
            <person name="Wilson M."/>
            <person name="Piel J."/>
            <person name="Ashoor H."/>
            <person name="Bougouffa S."/>
            <person name="Bajic V.B."/>
            <person name="Ryu T."/>
            <person name="Ravasi T."/>
            <person name="Bayer T."/>
            <person name="Micklem G."/>
            <person name="Kim H."/>
            <person name="Bhak J."/>
            <person name="Lajeunesse T.C."/>
            <person name="Voolstra C.R."/>
        </authorList>
    </citation>
    <scope>NUCLEOTIDE SEQUENCE [LARGE SCALE GENOMIC DNA]</scope>
    <source>
        <strain evidence="6 7">CCMP2467</strain>
    </source>
</reference>
<dbReference type="Pfam" id="PF02893">
    <property type="entry name" value="GRAM"/>
    <property type="match status" value="1"/>
</dbReference>
<dbReference type="PROSITE" id="PS51184">
    <property type="entry name" value="JMJC"/>
    <property type="match status" value="1"/>
</dbReference>
<dbReference type="OrthoDB" id="428734at2759"/>
<dbReference type="Gene3D" id="2.30.29.30">
    <property type="entry name" value="Pleckstrin-homology domain (PH domain)/Phosphotyrosine-binding domain (PTB)"/>
    <property type="match status" value="1"/>
</dbReference>
<dbReference type="GO" id="GO:0000175">
    <property type="term" value="F:3'-5'-RNA exonuclease activity"/>
    <property type="evidence" value="ECO:0007669"/>
    <property type="project" value="TreeGrafter"/>
</dbReference>
<dbReference type="PANTHER" id="PTHR12121">
    <property type="entry name" value="CARBON CATABOLITE REPRESSOR PROTEIN 4"/>
    <property type="match status" value="1"/>
</dbReference>
<dbReference type="PROSITE" id="PS51778">
    <property type="entry name" value="VAST"/>
    <property type="match status" value="1"/>
</dbReference>
<organism evidence="6 7">
    <name type="scientific">Symbiodinium microadriaticum</name>
    <name type="common">Dinoflagellate</name>
    <name type="synonym">Zooxanthella microadriatica</name>
    <dbReference type="NCBI Taxonomy" id="2951"/>
    <lineage>
        <taxon>Eukaryota</taxon>
        <taxon>Sar</taxon>
        <taxon>Alveolata</taxon>
        <taxon>Dinophyceae</taxon>
        <taxon>Suessiales</taxon>
        <taxon>Symbiodiniaceae</taxon>
        <taxon>Symbiodinium</taxon>
    </lineage>
</organism>
<dbReference type="InterPro" id="IPR003347">
    <property type="entry name" value="JmjC_dom"/>
</dbReference>
<accession>A0A1Q9EFK6</accession>
<evidence type="ECO:0000256" key="3">
    <source>
        <dbReference type="ARBA" id="ARBA00022989"/>
    </source>
</evidence>
<dbReference type="InterPro" id="IPR036691">
    <property type="entry name" value="Endo/exonu/phosph_ase_sf"/>
</dbReference>
<keyword evidence="7" id="KW-1185">Reference proteome</keyword>
<feature type="region of interest" description="Disordered" evidence="5">
    <location>
        <begin position="767"/>
        <end position="792"/>
    </location>
</feature>
<dbReference type="Gene3D" id="3.60.10.10">
    <property type="entry name" value="Endonuclease/exonuclease/phosphatase"/>
    <property type="match status" value="1"/>
</dbReference>
<gene>
    <name evidence="6" type="primary">CCR4-1</name>
    <name evidence="6" type="ORF">AK812_SmicGene10526</name>
</gene>
<keyword evidence="3" id="KW-1133">Transmembrane helix</keyword>